<sequence length="173" mass="18411">MTAPTPQRCLAAAEELLRGAGAFGGAAVTGGWWPRACACLIRLALEGGVDAYWRRTRPAVARCGQGRAKQLMLRGRLGPGVVVARRVAFAWATLSAATHHHCYELAPTAAELRRLHTEVSVLLARLDDNRPPAPPIGARAPRRSAANTGRAGDDGNRTGAFCRVRVATRSGVR</sequence>
<proteinExistence type="predicted"/>
<feature type="region of interest" description="Disordered" evidence="1">
    <location>
        <begin position="130"/>
        <end position="158"/>
    </location>
</feature>
<gene>
    <name evidence="2" type="ORF">GA0070608_5273</name>
</gene>
<organism evidence="2 3">
    <name type="scientific">Micromonospora peucetia</name>
    <dbReference type="NCBI Taxonomy" id="47871"/>
    <lineage>
        <taxon>Bacteria</taxon>
        <taxon>Bacillati</taxon>
        <taxon>Actinomycetota</taxon>
        <taxon>Actinomycetes</taxon>
        <taxon>Micromonosporales</taxon>
        <taxon>Micromonosporaceae</taxon>
        <taxon>Micromonospora</taxon>
    </lineage>
</organism>
<accession>A0A1C6W3I1</accession>
<evidence type="ECO:0000313" key="2">
    <source>
        <dbReference type="EMBL" id="SCL72964.1"/>
    </source>
</evidence>
<evidence type="ECO:0000313" key="3">
    <source>
        <dbReference type="Proteomes" id="UP000199343"/>
    </source>
</evidence>
<protein>
    <recommendedName>
        <fullName evidence="4">SAV-6107-like HEPN domain-containing protein</fullName>
    </recommendedName>
</protein>
<dbReference type="EMBL" id="FMIC01000002">
    <property type="protein sequence ID" value="SCL72964.1"/>
    <property type="molecule type" value="Genomic_DNA"/>
</dbReference>
<dbReference type="RefSeq" id="WP_176733843.1">
    <property type="nucleotide sequence ID" value="NZ_FMIC01000002.1"/>
</dbReference>
<name>A0A1C6W3I1_9ACTN</name>
<feature type="compositionally biased region" description="Low complexity" evidence="1">
    <location>
        <begin position="136"/>
        <end position="146"/>
    </location>
</feature>
<dbReference type="Proteomes" id="UP000199343">
    <property type="component" value="Unassembled WGS sequence"/>
</dbReference>
<dbReference type="STRING" id="47871.GA0070608_5273"/>
<evidence type="ECO:0000256" key="1">
    <source>
        <dbReference type="SAM" id="MobiDB-lite"/>
    </source>
</evidence>
<evidence type="ECO:0008006" key="4">
    <source>
        <dbReference type="Google" id="ProtNLM"/>
    </source>
</evidence>
<dbReference type="AlphaFoldDB" id="A0A1C6W3I1"/>
<reference evidence="2 3" key="1">
    <citation type="submission" date="2016-06" db="EMBL/GenBank/DDBJ databases">
        <authorList>
            <person name="Kjaerup R.B."/>
            <person name="Dalgaard T.S."/>
            <person name="Juul-Madsen H.R."/>
        </authorList>
    </citation>
    <scope>NUCLEOTIDE SEQUENCE [LARGE SCALE GENOMIC DNA]</scope>
    <source>
        <strain evidence="2 3">DSM 43363</strain>
    </source>
</reference>